<name>A0A0F9QGW9_9ZZZZ</name>
<evidence type="ECO:0000313" key="2">
    <source>
        <dbReference type="EMBL" id="KKN04568.1"/>
    </source>
</evidence>
<evidence type="ECO:0000313" key="1">
    <source>
        <dbReference type="EMBL" id="KKM01743.1"/>
    </source>
</evidence>
<proteinExistence type="predicted"/>
<reference evidence="2" key="1">
    <citation type="journal article" date="2015" name="Nature">
        <title>Complex archaea that bridge the gap between prokaryotes and eukaryotes.</title>
        <authorList>
            <person name="Spang A."/>
            <person name="Saw J.H."/>
            <person name="Jorgensen S.L."/>
            <person name="Zaremba-Niedzwiedzka K."/>
            <person name="Martijn J."/>
            <person name="Lind A.E."/>
            <person name="van Eijk R."/>
            <person name="Schleper C."/>
            <person name="Guy L."/>
            <person name="Ettema T.J."/>
        </authorList>
    </citation>
    <scope>NUCLEOTIDE SEQUENCE</scope>
</reference>
<protein>
    <submittedName>
        <fullName evidence="2">Uncharacterized protein</fullName>
    </submittedName>
</protein>
<comment type="caution">
    <text evidence="2">The sequence shown here is derived from an EMBL/GenBank/DDBJ whole genome shotgun (WGS) entry which is preliminary data.</text>
</comment>
<dbReference type="AlphaFoldDB" id="A0A0F9QGW9"/>
<sequence>MLKNYAIGLVGVQFPVHRQNNEFNCKVFQHDCPIFYHIEYISEKYGKEDYETDVEI</sequence>
<gene>
    <name evidence="2" type="ORF">LCGC14_1096040</name>
    <name evidence="1" type="ORF">LCGC14_1791350</name>
</gene>
<dbReference type="EMBL" id="LAZR01017113">
    <property type="protein sequence ID" value="KKM01743.1"/>
    <property type="molecule type" value="Genomic_DNA"/>
</dbReference>
<accession>A0A0F9QGW9</accession>
<organism evidence="2">
    <name type="scientific">marine sediment metagenome</name>
    <dbReference type="NCBI Taxonomy" id="412755"/>
    <lineage>
        <taxon>unclassified sequences</taxon>
        <taxon>metagenomes</taxon>
        <taxon>ecological metagenomes</taxon>
    </lineage>
</organism>
<dbReference type="EMBL" id="LAZR01004904">
    <property type="protein sequence ID" value="KKN04568.1"/>
    <property type="molecule type" value="Genomic_DNA"/>
</dbReference>